<dbReference type="EMBL" id="CAJOBA010009114">
    <property type="protein sequence ID" value="CAF3843967.1"/>
    <property type="molecule type" value="Genomic_DNA"/>
</dbReference>
<proteinExistence type="predicted"/>
<protein>
    <submittedName>
        <fullName evidence="2">Uncharacterized protein</fullName>
    </submittedName>
</protein>
<dbReference type="Proteomes" id="UP000677228">
    <property type="component" value="Unassembled WGS sequence"/>
</dbReference>
<evidence type="ECO:0000313" key="3">
    <source>
        <dbReference type="Proteomes" id="UP000682733"/>
    </source>
</evidence>
<reference evidence="2" key="1">
    <citation type="submission" date="2021-02" db="EMBL/GenBank/DDBJ databases">
        <authorList>
            <person name="Nowell W R."/>
        </authorList>
    </citation>
    <scope>NUCLEOTIDE SEQUENCE</scope>
</reference>
<dbReference type="Proteomes" id="UP000682733">
    <property type="component" value="Unassembled WGS sequence"/>
</dbReference>
<name>A0A8S2KB68_9BILA</name>
<comment type="caution">
    <text evidence="2">The sequence shown here is derived from an EMBL/GenBank/DDBJ whole genome shotgun (WGS) entry which is preliminary data.</text>
</comment>
<dbReference type="EMBL" id="CAJNOK010009098">
    <property type="protein sequence ID" value="CAF1080977.1"/>
    <property type="molecule type" value="Genomic_DNA"/>
</dbReference>
<dbReference type="AlphaFoldDB" id="A0A8S2KB68"/>
<organism evidence="2 3">
    <name type="scientific">Didymodactylos carnosus</name>
    <dbReference type="NCBI Taxonomy" id="1234261"/>
    <lineage>
        <taxon>Eukaryota</taxon>
        <taxon>Metazoa</taxon>
        <taxon>Spiralia</taxon>
        <taxon>Gnathifera</taxon>
        <taxon>Rotifera</taxon>
        <taxon>Eurotatoria</taxon>
        <taxon>Bdelloidea</taxon>
        <taxon>Philodinida</taxon>
        <taxon>Philodinidae</taxon>
        <taxon>Didymodactylos</taxon>
    </lineage>
</organism>
<sequence>MGGSVHSSLGVATSKAKSIERYCAISGNIANGIKTTKLTTPKSMLDKIDELVQTLEPKLVYNQLISTAIGGTTVKKPKQVGNRRTKYLQRLSLSQDELFSTYKISLDSSSFVEQYTLSTIFDYHLCHKESIKFNIYLVLVFNQLLKTTTTKVLVSYDTTFNLTNNYVS</sequence>
<evidence type="ECO:0000313" key="2">
    <source>
        <dbReference type="EMBL" id="CAF3843967.1"/>
    </source>
</evidence>
<gene>
    <name evidence="1" type="ORF">OVA965_LOCUS18360</name>
    <name evidence="2" type="ORF">TMI583_LOCUS18372</name>
</gene>
<evidence type="ECO:0000313" key="1">
    <source>
        <dbReference type="EMBL" id="CAF1080977.1"/>
    </source>
</evidence>
<accession>A0A8S2KB68</accession>